<name>A0A1F5VRU6_9BACT</name>
<dbReference type="NCBIfam" id="TIGR00741">
    <property type="entry name" value="yfiA"/>
    <property type="match status" value="1"/>
</dbReference>
<dbReference type="GO" id="GO:0043024">
    <property type="term" value="F:ribosomal small subunit binding"/>
    <property type="evidence" value="ECO:0007669"/>
    <property type="project" value="TreeGrafter"/>
</dbReference>
<dbReference type="Pfam" id="PF16321">
    <property type="entry name" value="Ribosom_S30AE_C"/>
    <property type="match status" value="1"/>
</dbReference>
<dbReference type="AlphaFoldDB" id="A0A1F5VRU6"/>
<dbReference type="PANTHER" id="PTHR33231">
    <property type="entry name" value="30S RIBOSOMAL PROTEIN"/>
    <property type="match status" value="1"/>
</dbReference>
<evidence type="ECO:0000259" key="3">
    <source>
        <dbReference type="Pfam" id="PF16321"/>
    </source>
</evidence>
<dbReference type="EMBL" id="MFGW01000098">
    <property type="protein sequence ID" value="OGF66069.1"/>
    <property type="molecule type" value="Genomic_DNA"/>
</dbReference>
<dbReference type="InterPro" id="IPR036567">
    <property type="entry name" value="RHF-like"/>
</dbReference>
<gene>
    <name evidence="4" type="ORF">A2Y62_00210</name>
</gene>
<dbReference type="STRING" id="1817863.A2Y62_00210"/>
<sequence length="178" mass="20819">MEIHYIAKGIEITDTIKNFAEKKLQKISRLDQITDITITLIKEKYRIAADLMIHTKNNTWNVKEESNDVKISIQQAVAKLQKQMKRQRDKMVDRKRRAKSDLAFWPVSVLSYGQEETIPKILEENKFEIKIMSLDAAFDLLQALKNDFIIFRDDENNKVSILYKRKDGNFGLITPESD</sequence>
<evidence type="ECO:0000256" key="2">
    <source>
        <dbReference type="SAM" id="Coils"/>
    </source>
</evidence>
<dbReference type="Gene3D" id="3.30.505.50">
    <property type="entry name" value="Sigma 54 modulation/S30EA ribosomal protein, C-terminal domain"/>
    <property type="match status" value="1"/>
</dbReference>
<dbReference type="InterPro" id="IPR003489">
    <property type="entry name" value="RHF/RaiA"/>
</dbReference>
<proteinExistence type="predicted"/>
<dbReference type="InterPro" id="IPR050574">
    <property type="entry name" value="HPF/YfiA_ribosome-assoc"/>
</dbReference>
<dbReference type="Gene3D" id="3.30.160.100">
    <property type="entry name" value="Ribosome hibernation promotion factor-like"/>
    <property type="match status" value="1"/>
</dbReference>
<dbReference type="GO" id="GO:0022627">
    <property type="term" value="C:cytosolic small ribosomal subunit"/>
    <property type="evidence" value="ECO:0007669"/>
    <property type="project" value="TreeGrafter"/>
</dbReference>
<dbReference type="Pfam" id="PF02482">
    <property type="entry name" value="Ribosomal_S30AE"/>
    <property type="match status" value="1"/>
</dbReference>
<dbReference type="InterPro" id="IPR038416">
    <property type="entry name" value="Ribosom_S30AE_C_sf"/>
</dbReference>
<dbReference type="GO" id="GO:0045900">
    <property type="term" value="P:negative regulation of translational elongation"/>
    <property type="evidence" value="ECO:0007669"/>
    <property type="project" value="TreeGrafter"/>
</dbReference>
<keyword evidence="2" id="KW-0175">Coiled coil</keyword>
<comment type="caution">
    <text evidence="4">The sequence shown here is derived from an EMBL/GenBank/DDBJ whole genome shotgun (WGS) entry which is preliminary data.</text>
</comment>
<evidence type="ECO:0000313" key="4">
    <source>
        <dbReference type="EMBL" id="OGF66069.1"/>
    </source>
</evidence>
<evidence type="ECO:0000313" key="5">
    <source>
        <dbReference type="Proteomes" id="UP000178943"/>
    </source>
</evidence>
<evidence type="ECO:0000256" key="1">
    <source>
        <dbReference type="ARBA" id="ARBA00022845"/>
    </source>
</evidence>
<dbReference type="PANTHER" id="PTHR33231:SF1">
    <property type="entry name" value="30S RIBOSOMAL PROTEIN"/>
    <property type="match status" value="1"/>
</dbReference>
<dbReference type="Proteomes" id="UP000178943">
    <property type="component" value="Unassembled WGS sequence"/>
</dbReference>
<feature type="domain" description="Sigma 54 modulation/S30EA ribosomal protein C-terminal" evidence="3">
    <location>
        <begin position="119"/>
        <end position="172"/>
    </location>
</feature>
<feature type="coiled-coil region" evidence="2">
    <location>
        <begin position="70"/>
        <end position="97"/>
    </location>
</feature>
<dbReference type="InterPro" id="IPR032528">
    <property type="entry name" value="Ribosom_S30AE_C"/>
</dbReference>
<reference evidence="4 5" key="1">
    <citation type="journal article" date="2016" name="Nat. Commun.">
        <title>Thousands of microbial genomes shed light on interconnected biogeochemical processes in an aquifer system.</title>
        <authorList>
            <person name="Anantharaman K."/>
            <person name="Brown C.T."/>
            <person name="Hug L.A."/>
            <person name="Sharon I."/>
            <person name="Castelle C.J."/>
            <person name="Probst A.J."/>
            <person name="Thomas B.C."/>
            <person name="Singh A."/>
            <person name="Wilkins M.J."/>
            <person name="Karaoz U."/>
            <person name="Brodie E.L."/>
            <person name="Williams K.H."/>
            <person name="Hubbard S.S."/>
            <person name="Banfield J.F."/>
        </authorList>
    </citation>
    <scope>NUCLEOTIDE SEQUENCE [LARGE SCALE GENOMIC DNA]</scope>
</reference>
<protein>
    <submittedName>
        <fullName evidence="4">Ribosomal subunit interface protein</fullName>
    </submittedName>
</protein>
<dbReference type="SUPFAM" id="SSF69754">
    <property type="entry name" value="Ribosome binding protein Y (YfiA homologue)"/>
    <property type="match status" value="1"/>
</dbReference>
<keyword evidence="1" id="KW-0810">Translation regulation</keyword>
<organism evidence="4 5">
    <name type="scientific">Candidatus Fischerbacteria bacterium RBG_13_37_8</name>
    <dbReference type="NCBI Taxonomy" id="1817863"/>
    <lineage>
        <taxon>Bacteria</taxon>
        <taxon>Candidatus Fischeribacteriota</taxon>
    </lineage>
</organism>
<accession>A0A1F5VRU6</accession>